<protein>
    <submittedName>
        <fullName evidence="8">Ni/Fe-hydrogenase 1 B-type cytochrome subunit</fullName>
    </submittedName>
</protein>
<reference evidence="9" key="1">
    <citation type="submission" date="2016-10" db="EMBL/GenBank/DDBJ databases">
        <authorList>
            <person name="Varghese N."/>
        </authorList>
    </citation>
    <scope>NUCLEOTIDE SEQUENCE [LARGE SCALE GENOMIC DNA]</scope>
    <source>
        <strain evidence="9">HL 19</strain>
    </source>
</reference>
<keyword evidence="5 6" id="KW-0472">Membrane</keyword>
<evidence type="ECO:0000256" key="5">
    <source>
        <dbReference type="ARBA" id="ARBA00023136"/>
    </source>
</evidence>
<gene>
    <name evidence="8" type="ORF">SAMN05661077_1305</name>
</gene>
<dbReference type="GO" id="GO:0009055">
    <property type="term" value="F:electron transfer activity"/>
    <property type="evidence" value="ECO:0007669"/>
    <property type="project" value="InterPro"/>
</dbReference>
<feature type="transmembrane region" description="Helical" evidence="6">
    <location>
        <begin position="161"/>
        <end position="179"/>
    </location>
</feature>
<dbReference type="GO" id="GO:0022904">
    <property type="term" value="P:respiratory electron transport chain"/>
    <property type="evidence" value="ECO:0007669"/>
    <property type="project" value="InterPro"/>
</dbReference>
<evidence type="ECO:0000256" key="1">
    <source>
        <dbReference type="ARBA" id="ARBA00004651"/>
    </source>
</evidence>
<evidence type="ECO:0000259" key="7">
    <source>
        <dbReference type="Pfam" id="PF01292"/>
    </source>
</evidence>
<keyword evidence="9" id="KW-1185">Reference proteome</keyword>
<dbReference type="SUPFAM" id="SSF81342">
    <property type="entry name" value="Transmembrane di-heme cytochromes"/>
    <property type="match status" value="1"/>
</dbReference>
<feature type="transmembrane region" description="Helical" evidence="6">
    <location>
        <begin position="21"/>
        <end position="39"/>
    </location>
</feature>
<dbReference type="GO" id="GO:0005886">
    <property type="term" value="C:plasma membrane"/>
    <property type="evidence" value="ECO:0007669"/>
    <property type="project" value="UniProtKB-SubCell"/>
</dbReference>
<accession>A0A1G5DG82</accession>
<evidence type="ECO:0000313" key="8">
    <source>
        <dbReference type="EMBL" id="SCY13390.1"/>
    </source>
</evidence>
<evidence type="ECO:0000256" key="6">
    <source>
        <dbReference type="SAM" id="Phobius"/>
    </source>
</evidence>
<dbReference type="GO" id="GO:0020037">
    <property type="term" value="F:heme binding"/>
    <property type="evidence" value="ECO:0007669"/>
    <property type="project" value="TreeGrafter"/>
</dbReference>
<evidence type="ECO:0000256" key="4">
    <source>
        <dbReference type="ARBA" id="ARBA00022989"/>
    </source>
</evidence>
<dbReference type="EMBL" id="FMUN01000003">
    <property type="protein sequence ID" value="SCY13390.1"/>
    <property type="molecule type" value="Genomic_DNA"/>
</dbReference>
<keyword evidence="4 6" id="KW-1133">Transmembrane helix</keyword>
<evidence type="ECO:0000313" key="9">
    <source>
        <dbReference type="Proteomes" id="UP000183104"/>
    </source>
</evidence>
<evidence type="ECO:0000256" key="3">
    <source>
        <dbReference type="ARBA" id="ARBA00022692"/>
    </source>
</evidence>
<dbReference type="Proteomes" id="UP000183104">
    <property type="component" value="Unassembled WGS sequence"/>
</dbReference>
<dbReference type="PANTHER" id="PTHR30485:SF2">
    <property type="entry name" value="BLL0597 PROTEIN"/>
    <property type="match status" value="1"/>
</dbReference>
<feature type="transmembrane region" description="Helical" evidence="6">
    <location>
        <begin position="125"/>
        <end position="149"/>
    </location>
</feature>
<organism evidence="8 9">
    <name type="scientific">Thiohalorhabdus denitrificans</name>
    <dbReference type="NCBI Taxonomy" id="381306"/>
    <lineage>
        <taxon>Bacteria</taxon>
        <taxon>Pseudomonadati</taxon>
        <taxon>Pseudomonadota</taxon>
        <taxon>Gammaproteobacteria</taxon>
        <taxon>Thiohalorhabdales</taxon>
        <taxon>Thiohalorhabdaceae</taxon>
        <taxon>Thiohalorhabdus</taxon>
    </lineage>
</organism>
<dbReference type="InterPro" id="IPR016174">
    <property type="entry name" value="Di-haem_cyt_TM"/>
</dbReference>
<keyword evidence="3 6" id="KW-0812">Transmembrane</keyword>
<keyword evidence="2" id="KW-1003">Cell membrane</keyword>
<sequence length="217" mass="23961">MEDTPLYGRRVWDPVLRILHWWIAIAVLIQFALGGVILAEDSLGLSEGGEESLVTIHATVGYIFGAGLLARILWLFLAPGSGSWRDVLPHTAAQWGAVTATARHYLRGFRGTAPFYRAHNPLAGLAYAAFLVVGISQVVTGATMFTSSVELGEAWEEIHEIGFWIILAFVILHLAMVALHELTEGRSLVSAMIHGRKHFTAEELEQHPEAQQEEEIR</sequence>
<dbReference type="InterPro" id="IPR011577">
    <property type="entry name" value="Cyt_b561_bac/Ni-Hgenase"/>
</dbReference>
<proteinExistence type="predicted"/>
<dbReference type="AlphaFoldDB" id="A0A1G5DG82"/>
<dbReference type="Gene3D" id="1.20.950.20">
    <property type="entry name" value="Transmembrane di-heme cytochromes, Chain C"/>
    <property type="match status" value="1"/>
</dbReference>
<dbReference type="PANTHER" id="PTHR30485">
    <property type="entry name" value="NI/FE-HYDROGENASE 1 B-TYPE CYTOCHROME SUBUNIT"/>
    <property type="match status" value="1"/>
</dbReference>
<feature type="transmembrane region" description="Helical" evidence="6">
    <location>
        <begin position="59"/>
        <end position="77"/>
    </location>
</feature>
<dbReference type="RefSeq" id="WP_054966031.1">
    <property type="nucleotide sequence ID" value="NZ_FMUN01000003.1"/>
</dbReference>
<comment type="subcellular location">
    <subcellularLocation>
        <location evidence="1">Cell membrane</location>
        <topology evidence="1">Multi-pass membrane protein</topology>
    </subcellularLocation>
</comment>
<name>A0A1G5DG82_9GAMM</name>
<feature type="domain" description="Cytochrome b561 bacterial/Ni-hydrogenase" evidence="7">
    <location>
        <begin position="11"/>
        <end position="195"/>
    </location>
</feature>
<dbReference type="Pfam" id="PF01292">
    <property type="entry name" value="Ni_hydr_CYTB"/>
    <property type="match status" value="1"/>
</dbReference>
<dbReference type="InterPro" id="IPR051542">
    <property type="entry name" value="Hydrogenase_cytochrome"/>
</dbReference>
<evidence type="ECO:0000256" key="2">
    <source>
        <dbReference type="ARBA" id="ARBA00022475"/>
    </source>
</evidence>